<dbReference type="InterPro" id="IPR024810">
    <property type="entry name" value="MAB21L/cGLR"/>
</dbReference>
<sequence length="551" mass="63822">MYLIEKRLVLMEMAFIIREGPVVVNVEERTTCALPVLGWPQVAKKWITRNRKQCWPTQETLDKVIRDGCHCVPVGQSQSPSRHLEWQLCFSVAECTLVHSMNHSLFKFYQILRILIHERVDNYDGCRGGVSSYMIKTLMFWMCEDKLPNLICAGNLRESIQECLTQLEDWIRKDCVPHYFIPERNIARNLRPLQKSRILERLLIIKGEVLRELLGCLSFMKIDKVTSVVQLPPIDSLDISSNDLETRCEFVFFKSIGEFSSILFPRALRVLGIFEKTYTFESLSDLQSSFLKQMYYGVANAAGKIAFRIGQHLDSNKEKYRVLCLSEAFLKIGCSIDVTSGKLSLATLYFCLNRDRKCIIVTDAILRGIQPFVVYLRTLPHLSNNSSRFRLYQDAIFKDSIPLCLKMRKGFMTDIEIIRSTSLWPAAIDLEMETFHPEIRVISVPALVYLYFLRFLCFERRCDNILTMEALSNLSVISYDDEHNDKSFLTYNIIGICHKKVKNFAKAVEMFAYGAKDAKKYHWMFTTNPGLLQIGLVLNLTFREMRQKLSV</sequence>
<dbReference type="AlphaFoldDB" id="A0A8W8JD06"/>
<evidence type="ECO:0000256" key="1">
    <source>
        <dbReference type="ARBA" id="ARBA00008307"/>
    </source>
</evidence>
<comment type="similarity">
    <text evidence="1">Belongs to the mab-21 family.</text>
</comment>
<dbReference type="Pfam" id="PF20266">
    <property type="entry name" value="Mab-21_C"/>
    <property type="match status" value="1"/>
</dbReference>
<evidence type="ECO:0000259" key="2">
    <source>
        <dbReference type="Pfam" id="PF03281"/>
    </source>
</evidence>
<dbReference type="Gene3D" id="1.10.1410.40">
    <property type="match status" value="1"/>
</dbReference>
<dbReference type="PANTHER" id="PTHR10656">
    <property type="entry name" value="CELL FATE DETERMINING PROTEIN MAB21-RELATED"/>
    <property type="match status" value="1"/>
</dbReference>
<keyword evidence="5" id="KW-1185">Reference proteome</keyword>
<accession>A0A8W8JD06</accession>
<dbReference type="InterPro" id="IPR046903">
    <property type="entry name" value="Mab-21-like_nuc_Trfase"/>
</dbReference>
<name>A0A8W8JD06_MAGGI</name>
<dbReference type="EnsemblMetazoa" id="G17830.1">
    <property type="protein sequence ID" value="G17830.1:cds"/>
    <property type="gene ID" value="G17830"/>
</dbReference>
<feature type="domain" description="Mab-21-like HhH/H2TH-like" evidence="3">
    <location>
        <begin position="108"/>
        <end position="196"/>
    </location>
</feature>
<evidence type="ECO:0000313" key="5">
    <source>
        <dbReference type="Proteomes" id="UP000005408"/>
    </source>
</evidence>
<evidence type="ECO:0000313" key="4">
    <source>
        <dbReference type="EnsemblMetazoa" id="G17830.1:cds"/>
    </source>
</evidence>
<evidence type="ECO:0008006" key="6">
    <source>
        <dbReference type="Google" id="ProtNLM"/>
    </source>
</evidence>
<dbReference type="SMART" id="SM01265">
    <property type="entry name" value="Mab-21"/>
    <property type="match status" value="1"/>
</dbReference>
<evidence type="ECO:0000259" key="3">
    <source>
        <dbReference type="Pfam" id="PF20266"/>
    </source>
</evidence>
<protein>
    <recommendedName>
        <fullName evidence="6">Mab-21-like HhH/H2TH-like domain-containing protein</fullName>
    </recommendedName>
</protein>
<dbReference type="Pfam" id="PF03281">
    <property type="entry name" value="Mab-21"/>
    <property type="match status" value="1"/>
</dbReference>
<dbReference type="Proteomes" id="UP000005408">
    <property type="component" value="Unassembled WGS sequence"/>
</dbReference>
<reference evidence="4" key="1">
    <citation type="submission" date="2022-08" db="UniProtKB">
        <authorList>
            <consortium name="EnsemblMetazoa"/>
        </authorList>
    </citation>
    <scope>IDENTIFICATION</scope>
    <source>
        <strain evidence="4">05x7-T-G4-1.051#20</strain>
    </source>
</reference>
<proteinExistence type="inferred from homology"/>
<dbReference type="InterPro" id="IPR046906">
    <property type="entry name" value="Mab-21_HhH/H2TH-like"/>
</dbReference>
<feature type="domain" description="Mab-21-like nucleotidyltransferase" evidence="2">
    <location>
        <begin position="31"/>
        <end position="98"/>
    </location>
</feature>
<dbReference type="PANTHER" id="PTHR10656:SF69">
    <property type="entry name" value="MAB-21-LIKE HHH_H2TH-LIKE DOMAIN-CONTAINING PROTEIN"/>
    <property type="match status" value="1"/>
</dbReference>
<organism evidence="4 5">
    <name type="scientific">Magallana gigas</name>
    <name type="common">Pacific oyster</name>
    <name type="synonym">Crassostrea gigas</name>
    <dbReference type="NCBI Taxonomy" id="29159"/>
    <lineage>
        <taxon>Eukaryota</taxon>
        <taxon>Metazoa</taxon>
        <taxon>Spiralia</taxon>
        <taxon>Lophotrochozoa</taxon>
        <taxon>Mollusca</taxon>
        <taxon>Bivalvia</taxon>
        <taxon>Autobranchia</taxon>
        <taxon>Pteriomorphia</taxon>
        <taxon>Ostreida</taxon>
        <taxon>Ostreoidea</taxon>
        <taxon>Ostreidae</taxon>
        <taxon>Magallana</taxon>
    </lineage>
</organism>